<dbReference type="EMBL" id="JAGMWT010000025">
    <property type="protein sequence ID" value="KAH7111050.1"/>
    <property type="molecule type" value="Genomic_DNA"/>
</dbReference>
<gene>
    <name evidence="2" type="ORF">B0J11DRAFT_585924</name>
</gene>
<dbReference type="InterPro" id="IPR036869">
    <property type="entry name" value="J_dom_sf"/>
</dbReference>
<name>A0A9P9I935_9PLEO</name>
<evidence type="ECO:0000256" key="1">
    <source>
        <dbReference type="SAM" id="MobiDB-lite"/>
    </source>
</evidence>
<evidence type="ECO:0000313" key="2">
    <source>
        <dbReference type="EMBL" id="KAH7111050.1"/>
    </source>
</evidence>
<keyword evidence="3" id="KW-1185">Reference proteome</keyword>
<proteinExistence type="predicted"/>
<dbReference type="Proteomes" id="UP000700596">
    <property type="component" value="Unassembled WGS sequence"/>
</dbReference>
<dbReference type="OrthoDB" id="5376045at2759"/>
<organism evidence="2 3">
    <name type="scientific">Dendryphion nanum</name>
    <dbReference type="NCBI Taxonomy" id="256645"/>
    <lineage>
        <taxon>Eukaryota</taxon>
        <taxon>Fungi</taxon>
        <taxon>Dikarya</taxon>
        <taxon>Ascomycota</taxon>
        <taxon>Pezizomycotina</taxon>
        <taxon>Dothideomycetes</taxon>
        <taxon>Pleosporomycetidae</taxon>
        <taxon>Pleosporales</taxon>
        <taxon>Torulaceae</taxon>
        <taxon>Dendryphion</taxon>
    </lineage>
</organism>
<feature type="region of interest" description="Disordered" evidence="1">
    <location>
        <begin position="108"/>
        <end position="142"/>
    </location>
</feature>
<evidence type="ECO:0008006" key="4">
    <source>
        <dbReference type="Google" id="ProtNLM"/>
    </source>
</evidence>
<dbReference type="SUPFAM" id="SSF46565">
    <property type="entry name" value="Chaperone J-domain"/>
    <property type="match status" value="1"/>
</dbReference>
<accession>A0A9P9I935</accession>
<sequence>MSGTSYGAFTSVNIFCLLALNPHQLLDCSTETALAKFRIAYRKAMLRLHTDKTRNKNPEPAQQLNSFKDFLDNFSLENGFVPDRIADLVWRGCQDQHLMSCRLETPVVRQKPSQPGSSPSNPIILDAPELKTSSPNQGRFGNKRKFKSRRDFVFINGNARRVQTTVYFLHVSAK</sequence>
<dbReference type="AlphaFoldDB" id="A0A9P9I935"/>
<protein>
    <recommendedName>
        <fullName evidence="4">J domain-containing protein</fullName>
    </recommendedName>
</protein>
<evidence type="ECO:0000313" key="3">
    <source>
        <dbReference type="Proteomes" id="UP000700596"/>
    </source>
</evidence>
<feature type="compositionally biased region" description="Polar residues" evidence="1">
    <location>
        <begin position="111"/>
        <end position="121"/>
    </location>
</feature>
<comment type="caution">
    <text evidence="2">The sequence shown here is derived from an EMBL/GenBank/DDBJ whole genome shotgun (WGS) entry which is preliminary data.</text>
</comment>
<reference evidence="2" key="1">
    <citation type="journal article" date="2021" name="Nat. Commun.">
        <title>Genetic determinants of endophytism in the Arabidopsis root mycobiome.</title>
        <authorList>
            <person name="Mesny F."/>
            <person name="Miyauchi S."/>
            <person name="Thiergart T."/>
            <person name="Pickel B."/>
            <person name="Atanasova L."/>
            <person name="Karlsson M."/>
            <person name="Huettel B."/>
            <person name="Barry K.W."/>
            <person name="Haridas S."/>
            <person name="Chen C."/>
            <person name="Bauer D."/>
            <person name="Andreopoulos W."/>
            <person name="Pangilinan J."/>
            <person name="LaButti K."/>
            <person name="Riley R."/>
            <person name="Lipzen A."/>
            <person name="Clum A."/>
            <person name="Drula E."/>
            <person name="Henrissat B."/>
            <person name="Kohler A."/>
            <person name="Grigoriev I.V."/>
            <person name="Martin F.M."/>
            <person name="Hacquard S."/>
        </authorList>
    </citation>
    <scope>NUCLEOTIDE SEQUENCE</scope>
    <source>
        <strain evidence="2">MPI-CAGE-CH-0243</strain>
    </source>
</reference>